<keyword evidence="2" id="KW-1185">Reference proteome</keyword>
<proteinExistence type="predicted"/>
<dbReference type="EMBL" id="RXLP01000002">
    <property type="protein sequence ID" value="TCD54967.1"/>
    <property type="molecule type" value="Genomic_DNA"/>
</dbReference>
<comment type="caution">
    <text evidence="1">The sequence shown here is derived from an EMBL/GenBank/DDBJ whole genome shotgun (WGS) entry which is preliminary data.</text>
</comment>
<accession>A0A4R0QWX0</accession>
<dbReference type="RefSeq" id="WP_131283024.1">
    <property type="nucleotide sequence ID" value="NZ_RXLP01000002.1"/>
</dbReference>
<evidence type="ECO:0000313" key="1">
    <source>
        <dbReference type="EMBL" id="TCD54967.1"/>
    </source>
</evidence>
<dbReference type="AlphaFoldDB" id="A0A4R0QWX0"/>
<reference evidence="1 2" key="1">
    <citation type="submission" date="2018-12" db="EMBL/GenBank/DDBJ databases">
        <title>Alloscrdovia theropitheci sp. nov: a novel taxon from the feces of the bleeding-herat monkey (Theropithecus geleda).</title>
        <authorList>
            <person name="Modesto M."/>
        </authorList>
    </citation>
    <scope>NUCLEOTIDE SEQUENCE [LARGE SCALE GENOMIC DNA]</scope>
    <source>
        <strain evidence="1 2">GLDI4/2</strain>
    </source>
</reference>
<sequence length="89" mass="10145">MSDNKGYAPELIELHKQLLEHVYVQGLQSIYDRVEKKFNKDAHKRAQQAKGDINSDKKQMDSAIVGESSQAIRDSIDKHVTQYDSIGEK</sequence>
<evidence type="ECO:0000313" key="2">
    <source>
        <dbReference type="Proteomes" id="UP000291289"/>
    </source>
</evidence>
<dbReference type="Proteomes" id="UP000291289">
    <property type="component" value="Unassembled WGS sequence"/>
</dbReference>
<name>A0A4R0QWX0_9BIFI</name>
<gene>
    <name evidence="1" type="ORF">EJ419_00825</name>
</gene>
<organism evidence="1 2">
    <name type="scientific">Alloscardovia theropitheci</name>
    <dbReference type="NCBI Taxonomy" id="2496842"/>
    <lineage>
        <taxon>Bacteria</taxon>
        <taxon>Bacillati</taxon>
        <taxon>Actinomycetota</taxon>
        <taxon>Actinomycetes</taxon>
        <taxon>Bifidobacteriales</taxon>
        <taxon>Bifidobacteriaceae</taxon>
        <taxon>Alloscardovia</taxon>
    </lineage>
</organism>
<protein>
    <submittedName>
        <fullName evidence="1">Uncharacterized protein</fullName>
    </submittedName>
</protein>